<keyword evidence="1" id="KW-0472">Membrane</keyword>
<feature type="transmembrane region" description="Helical" evidence="1">
    <location>
        <begin position="21"/>
        <end position="39"/>
    </location>
</feature>
<protein>
    <submittedName>
        <fullName evidence="2">Uncharacterized protein</fullName>
    </submittedName>
</protein>
<dbReference type="STRING" id="1802202.A2730_03920"/>
<name>A0A1G2HPC4_9BACT</name>
<dbReference type="EMBL" id="MHOO01000006">
    <property type="protein sequence ID" value="OGZ64394.1"/>
    <property type="molecule type" value="Genomic_DNA"/>
</dbReference>
<evidence type="ECO:0000313" key="3">
    <source>
        <dbReference type="Proteomes" id="UP000176855"/>
    </source>
</evidence>
<gene>
    <name evidence="2" type="ORF">A2730_03920</name>
</gene>
<reference evidence="2 3" key="1">
    <citation type="journal article" date="2016" name="Nat. Commun.">
        <title>Thousands of microbial genomes shed light on interconnected biogeochemical processes in an aquifer system.</title>
        <authorList>
            <person name="Anantharaman K."/>
            <person name="Brown C.T."/>
            <person name="Hug L.A."/>
            <person name="Sharon I."/>
            <person name="Castelle C.J."/>
            <person name="Probst A.J."/>
            <person name="Thomas B.C."/>
            <person name="Singh A."/>
            <person name="Wilkins M.J."/>
            <person name="Karaoz U."/>
            <person name="Brodie E.L."/>
            <person name="Williams K.H."/>
            <person name="Hubbard S.S."/>
            <person name="Banfield J.F."/>
        </authorList>
    </citation>
    <scope>NUCLEOTIDE SEQUENCE [LARGE SCALE GENOMIC DNA]</scope>
</reference>
<comment type="caution">
    <text evidence="2">The sequence shown here is derived from an EMBL/GenBank/DDBJ whole genome shotgun (WGS) entry which is preliminary data.</text>
</comment>
<organism evidence="2 3">
    <name type="scientific">Candidatus Staskawiczbacteria bacterium RIFCSPHIGHO2_01_FULL_39_25</name>
    <dbReference type="NCBI Taxonomy" id="1802202"/>
    <lineage>
        <taxon>Bacteria</taxon>
        <taxon>Candidatus Staskawicziibacteriota</taxon>
    </lineage>
</organism>
<dbReference type="Proteomes" id="UP000176855">
    <property type="component" value="Unassembled WGS sequence"/>
</dbReference>
<dbReference type="AlphaFoldDB" id="A0A1G2HPC4"/>
<keyword evidence="1" id="KW-0812">Transmembrane</keyword>
<sequence>MQRGFEMPHERKRRMSKTRRDVTLLSVVFALFAVGYIAVSTGDGSLINSAAISPLGQLNSKLFQVSGSFTVPKISLDVDDVTLVIISNDQAVISLNGLEVDHVQGPLVLQGYEGEISVEGNHVSFDGSARSAVVDQVAINGNVAVSSAMDFEQLEIGELKQKRLSITGTGTLEVIGRGTFTVDTSADIRMFDGTLTFTDMMTLKGQAEKVVVESEPKISVE</sequence>
<keyword evidence="1" id="KW-1133">Transmembrane helix</keyword>
<evidence type="ECO:0000313" key="2">
    <source>
        <dbReference type="EMBL" id="OGZ64394.1"/>
    </source>
</evidence>
<proteinExistence type="predicted"/>
<evidence type="ECO:0000256" key="1">
    <source>
        <dbReference type="SAM" id="Phobius"/>
    </source>
</evidence>
<accession>A0A1G2HPC4</accession>